<sequence length="389" mass="43239">MRNIKNTASLLLLLFGFTHSLKAQNVTLSGDIFEYATYYVNSFDLSTGATNVQIFRYQLSSDEYPITVKIRFRASMLSPALGINSEQTIIEIETDPFELQAPVMLDNRDISSETALIYDMDNPPNSIELTGRVVDRLDPSQADAILQSVMTTGKIADGEYTFEVQILSENDQVLASDSKTILVQSPVSISLESPAGILSDTLDNVIYTTFPIFQWFSQPCNGCNTYIRVARYNSEVHSSLEDAIEDQRVLPFDQTEDWHLIDNINSYQYPFSGAYPLEEGKVYCWQVMMTMPTTSGSEEMPSSIAAFKIGVAGNVETPDMISNPLLMALQQALGDDQFNALFGSGNELQGYNPTGQLEINGINVDESVVNYLLNQIMSNTYQIQSIAVE</sequence>
<proteinExistence type="predicted"/>
<dbReference type="AlphaFoldDB" id="A0A382AD36"/>
<organism evidence="1">
    <name type="scientific">marine metagenome</name>
    <dbReference type="NCBI Taxonomy" id="408172"/>
    <lineage>
        <taxon>unclassified sequences</taxon>
        <taxon>metagenomes</taxon>
        <taxon>ecological metagenomes</taxon>
    </lineage>
</organism>
<protein>
    <submittedName>
        <fullName evidence="1">Uncharacterized protein</fullName>
    </submittedName>
</protein>
<reference evidence="1" key="1">
    <citation type="submission" date="2018-05" db="EMBL/GenBank/DDBJ databases">
        <authorList>
            <person name="Lanie J.A."/>
            <person name="Ng W.-L."/>
            <person name="Kazmierczak K.M."/>
            <person name="Andrzejewski T.M."/>
            <person name="Davidsen T.M."/>
            <person name="Wayne K.J."/>
            <person name="Tettelin H."/>
            <person name="Glass J.I."/>
            <person name="Rusch D."/>
            <person name="Podicherti R."/>
            <person name="Tsui H.-C.T."/>
            <person name="Winkler M.E."/>
        </authorList>
    </citation>
    <scope>NUCLEOTIDE SEQUENCE</scope>
</reference>
<name>A0A382AD36_9ZZZZ</name>
<evidence type="ECO:0000313" key="1">
    <source>
        <dbReference type="EMBL" id="SVA99002.1"/>
    </source>
</evidence>
<dbReference type="EMBL" id="UINC01024745">
    <property type="protein sequence ID" value="SVA99002.1"/>
    <property type="molecule type" value="Genomic_DNA"/>
</dbReference>
<gene>
    <name evidence="1" type="ORF">METZ01_LOCUS151856</name>
</gene>
<accession>A0A382AD36</accession>